<dbReference type="GO" id="GO:0031966">
    <property type="term" value="C:mitochondrial membrane"/>
    <property type="evidence" value="ECO:0007669"/>
    <property type="project" value="UniProtKB-SubCell"/>
</dbReference>
<dbReference type="GeneTree" id="ENSGT00390000014771"/>
<keyword evidence="9 12" id="KW-0472">Membrane</keyword>
<evidence type="ECO:0000256" key="10">
    <source>
        <dbReference type="ARBA" id="ARBA00071036"/>
    </source>
</evidence>
<keyword evidence="5" id="KW-0949">S-adenosyl-L-methionine</keyword>
<evidence type="ECO:0000313" key="13">
    <source>
        <dbReference type="Ensembl" id="ENSEBUP00000005977.1"/>
    </source>
</evidence>
<evidence type="ECO:0000256" key="9">
    <source>
        <dbReference type="ARBA" id="ARBA00023136"/>
    </source>
</evidence>
<evidence type="ECO:0000256" key="4">
    <source>
        <dbReference type="ARBA" id="ARBA00022679"/>
    </source>
</evidence>
<dbReference type="InterPro" id="IPR026170">
    <property type="entry name" value="FAM173A/B"/>
</dbReference>
<reference evidence="13" key="1">
    <citation type="submission" date="2025-08" db="UniProtKB">
        <authorList>
            <consortium name="Ensembl"/>
        </authorList>
    </citation>
    <scope>IDENTIFICATION</scope>
</reference>
<dbReference type="Proteomes" id="UP000694388">
    <property type="component" value="Unplaced"/>
</dbReference>
<dbReference type="InterPro" id="IPR029063">
    <property type="entry name" value="SAM-dependent_MTases_sf"/>
</dbReference>
<dbReference type="GO" id="GO:0016279">
    <property type="term" value="F:protein-lysine N-methyltransferase activity"/>
    <property type="evidence" value="ECO:0007669"/>
    <property type="project" value="InterPro"/>
</dbReference>
<dbReference type="GO" id="GO:1905706">
    <property type="term" value="P:regulation of mitochondrial ATP synthesis coupled proton transport"/>
    <property type="evidence" value="ECO:0007669"/>
    <property type="project" value="UniProtKB-ARBA"/>
</dbReference>
<organism evidence="13 14">
    <name type="scientific">Eptatretus burgeri</name>
    <name type="common">Inshore hagfish</name>
    <dbReference type="NCBI Taxonomy" id="7764"/>
    <lineage>
        <taxon>Eukaryota</taxon>
        <taxon>Metazoa</taxon>
        <taxon>Chordata</taxon>
        <taxon>Craniata</taxon>
        <taxon>Vertebrata</taxon>
        <taxon>Cyclostomata</taxon>
        <taxon>Myxini</taxon>
        <taxon>Myxiniformes</taxon>
        <taxon>Myxinidae</taxon>
        <taxon>Eptatretinae</taxon>
        <taxon>Eptatretus</taxon>
    </lineage>
</organism>
<protein>
    <recommendedName>
        <fullName evidence="10">ATP synthase subunit C lysine N-methyltransferase</fullName>
    </recommendedName>
    <alternativeName>
        <fullName evidence="11">Protein N-lysine methyltransferase FAM173B</fullName>
    </alternativeName>
</protein>
<evidence type="ECO:0000256" key="1">
    <source>
        <dbReference type="ARBA" id="ARBA00004304"/>
    </source>
</evidence>
<dbReference type="GO" id="GO:1904058">
    <property type="term" value="P:positive regulation of sensory perception of pain"/>
    <property type="evidence" value="ECO:0007669"/>
    <property type="project" value="UniProtKB-ARBA"/>
</dbReference>
<name>A0A8C4PYL1_EPTBU</name>
<evidence type="ECO:0000256" key="2">
    <source>
        <dbReference type="ARBA" id="ARBA00010633"/>
    </source>
</evidence>
<feature type="transmembrane region" description="Helical" evidence="12">
    <location>
        <begin position="24"/>
        <end position="46"/>
    </location>
</feature>
<dbReference type="Ensembl" id="ENSEBUT00000006424.1">
    <property type="protein sequence ID" value="ENSEBUP00000005977.1"/>
    <property type="gene ID" value="ENSEBUG00000003999.1"/>
</dbReference>
<evidence type="ECO:0000256" key="8">
    <source>
        <dbReference type="ARBA" id="ARBA00023128"/>
    </source>
</evidence>
<evidence type="ECO:0000256" key="3">
    <source>
        <dbReference type="ARBA" id="ARBA00022603"/>
    </source>
</evidence>
<evidence type="ECO:0000256" key="11">
    <source>
        <dbReference type="ARBA" id="ARBA00078098"/>
    </source>
</evidence>
<dbReference type="AlphaFoldDB" id="A0A8C4PYL1"/>
<dbReference type="FunFam" id="3.40.50.150:FF:000141">
    <property type="entry name" value="ATP synthase c subunit lysine N-methyltransferase"/>
    <property type="match status" value="1"/>
</dbReference>
<dbReference type="PANTHER" id="PTHR13610:SF9">
    <property type="entry name" value="FI06469P"/>
    <property type="match status" value="1"/>
</dbReference>
<evidence type="ECO:0000256" key="5">
    <source>
        <dbReference type="ARBA" id="ARBA00022691"/>
    </source>
</evidence>
<dbReference type="OMA" id="NPWLVAY"/>
<keyword evidence="6 12" id="KW-0812">Transmembrane</keyword>
<accession>A0A8C4PYL1</accession>
<evidence type="ECO:0000256" key="12">
    <source>
        <dbReference type="SAM" id="Phobius"/>
    </source>
</evidence>
<dbReference type="PANTHER" id="PTHR13610">
    <property type="entry name" value="METHYLTRANSFERASE DOMAIN-CONTAINING PROTEIN"/>
    <property type="match status" value="1"/>
</dbReference>
<keyword evidence="8" id="KW-0496">Mitochondrion</keyword>
<evidence type="ECO:0000256" key="7">
    <source>
        <dbReference type="ARBA" id="ARBA00022989"/>
    </source>
</evidence>
<dbReference type="Gene3D" id="3.40.50.150">
    <property type="entry name" value="Vaccinia Virus protein VP39"/>
    <property type="match status" value="1"/>
</dbReference>
<keyword evidence="14" id="KW-1185">Reference proteome</keyword>
<evidence type="ECO:0000256" key="6">
    <source>
        <dbReference type="ARBA" id="ARBA00022692"/>
    </source>
</evidence>
<reference evidence="13" key="2">
    <citation type="submission" date="2025-09" db="UniProtKB">
        <authorList>
            <consortium name="Ensembl"/>
        </authorList>
    </citation>
    <scope>IDENTIFICATION</scope>
</reference>
<comment type="subcellular location">
    <subcellularLocation>
        <location evidence="1">Mitochondrion membrane</location>
        <topology evidence="1">Single-pass membrane protein</topology>
    </subcellularLocation>
</comment>
<keyword evidence="7 12" id="KW-1133">Transmembrane helix</keyword>
<keyword evidence="3" id="KW-0489">Methyltransferase</keyword>
<comment type="similarity">
    <text evidence="2">Belongs to the ANT/ATPSC lysine N-methyltransferase family.</text>
</comment>
<keyword evidence="4" id="KW-0808">Transferase</keyword>
<sequence>MCDDAIGRVAGAELGNPRQRRWGLVLAGVAGGAVFALYAVAVPFVLPAFRAACLPFVPATEKQLANVFSLLRGRRGRLADIGSGDGRIVIAAAKHGFHATGFELNPWLVWYSRFRAYHQGVQSCARFHKVDLWKVNFAEYDNIIIFGVPQMMKDLARKLEGELKSDTRVVACRFPFPTWTAKWTVGESGDAAWAYDLADACSGSSKIHQQPSDS</sequence>
<proteinExistence type="inferred from homology"/>
<dbReference type="SUPFAM" id="SSF53335">
    <property type="entry name" value="S-adenosyl-L-methionine-dependent methyltransferases"/>
    <property type="match status" value="1"/>
</dbReference>
<evidence type="ECO:0000313" key="14">
    <source>
        <dbReference type="Proteomes" id="UP000694388"/>
    </source>
</evidence>
<dbReference type="GO" id="GO:0032259">
    <property type="term" value="P:methylation"/>
    <property type="evidence" value="ECO:0007669"/>
    <property type="project" value="UniProtKB-KW"/>
</dbReference>